<reference evidence="2" key="1">
    <citation type="submission" date="2021-02" db="EMBL/GenBank/DDBJ databases">
        <authorList>
            <person name="Nowell W R."/>
        </authorList>
    </citation>
    <scope>NUCLEOTIDE SEQUENCE</scope>
</reference>
<proteinExistence type="predicted"/>
<feature type="non-terminal residue" evidence="2">
    <location>
        <position position="68"/>
    </location>
</feature>
<evidence type="ECO:0000313" key="2">
    <source>
        <dbReference type="EMBL" id="CAF4757991.1"/>
    </source>
</evidence>
<protein>
    <submittedName>
        <fullName evidence="2">Uncharacterized protein</fullName>
    </submittedName>
</protein>
<dbReference type="EMBL" id="CAJOBI010114362">
    <property type="protein sequence ID" value="CAF4647934.1"/>
    <property type="molecule type" value="Genomic_DNA"/>
</dbReference>
<evidence type="ECO:0000313" key="3">
    <source>
        <dbReference type="Proteomes" id="UP000681967"/>
    </source>
</evidence>
<dbReference type="Proteomes" id="UP000676336">
    <property type="component" value="Unassembled WGS sequence"/>
</dbReference>
<comment type="caution">
    <text evidence="2">The sequence shown here is derived from an EMBL/GenBank/DDBJ whole genome shotgun (WGS) entry which is preliminary data.</text>
</comment>
<evidence type="ECO:0000313" key="1">
    <source>
        <dbReference type="EMBL" id="CAF4647934.1"/>
    </source>
</evidence>
<sequence length="68" mass="7452">MYNTSEILCLYVQKSVGSVLFQLANDDTARLYIALQPINGNSDDLNLDDIWNGSQGAVIFIAIAISML</sequence>
<accession>A0A8S3AVS5</accession>
<name>A0A8S3AVS5_9BILA</name>
<gene>
    <name evidence="2" type="ORF">BYL167_LOCUS46384</name>
    <name evidence="1" type="ORF">SMN809_LOCUS40974</name>
</gene>
<dbReference type="AlphaFoldDB" id="A0A8S3AVS5"/>
<organism evidence="2 3">
    <name type="scientific">Rotaria magnacalcarata</name>
    <dbReference type="NCBI Taxonomy" id="392030"/>
    <lineage>
        <taxon>Eukaryota</taxon>
        <taxon>Metazoa</taxon>
        <taxon>Spiralia</taxon>
        <taxon>Gnathifera</taxon>
        <taxon>Rotifera</taxon>
        <taxon>Eurotatoria</taxon>
        <taxon>Bdelloidea</taxon>
        <taxon>Philodinida</taxon>
        <taxon>Philodinidae</taxon>
        <taxon>Rotaria</taxon>
    </lineage>
</organism>
<dbReference type="EMBL" id="CAJOBH010131175">
    <property type="protein sequence ID" value="CAF4757991.1"/>
    <property type="molecule type" value="Genomic_DNA"/>
</dbReference>
<dbReference type="Proteomes" id="UP000681967">
    <property type="component" value="Unassembled WGS sequence"/>
</dbReference>